<dbReference type="InterPro" id="IPR036627">
    <property type="entry name" value="CobW-likC_sf"/>
</dbReference>
<name>A0AAV9IMX7_9RHOD</name>
<dbReference type="GO" id="GO:0016787">
    <property type="term" value="F:hydrolase activity"/>
    <property type="evidence" value="ECO:0007669"/>
    <property type="project" value="UniProtKB-KW"/>
</dbReference>
<evidence type="ECO:0000313" key="8">
    <source>
        <dbReference type="EMBL" id="KAK4528761.1"/>
    </source>
</evidence>
<keyword evidence="9" id="KW-1185">Reference proteome</keyword>
<dbReference type="SUPFAM" id="SSF52540">
    <property type="entry name" value="P-loop containing nucleoside triphosphate hydrolases"/>
    <property type="match status" value="1"/>
</dbReference>
<keyword evidence="3" id="KW-0143">Chaperone</keyword>
<keyword evidence="1" id="KW-0547">Nucleotide-binding</keyword>
<dbReference type="SMART" id="SM00833">
    <property type="entry name" value="CobW_C"/>
    <property type="match status" value="2"/>
</dbReference>
<evidence type="ECO:0000259" key="7">
    <source>
        <dbReference type="SMART" id="SM00833"/>
    </source>
</evidence>
<dbReference type="InterPro" id="IPR027417">
    <property type="entry name" value="P-loop_NTPase"/>
</dbReference>
<evidence type="ECO:0000256" key="1">
    <source>
        <dbReference type="ARBA" id="ARBA00022741"/>
    </source>
</evidence>
<feature type="region of interest" description="Disordered" evidence="6">
    <location>
        <begin position="502"/>
        <end position="535"/>
    </location>
</feature>
<evidence type="ECO:0000256" key="4">
    <source>
        <dbReference type="ARBA" id="ARBA00034320"/>
    </source>
</evidence>
<comment type="catalytic activity">
    <reaction evidence="5">
        <text>GTP + H2O = GDP + phosphate + H(+)</text>
        <dbReference type="Rhea" id="RHEA:19669"/>
        <dbReference type="ChEBI" id="CHEBI:15377"/>
        <dbReference type="ChEBI" id="CHEBI:15378"/>
        <dbReference type="ChEBI" id="CHEBI:37565"/>
        <dbReference type="ChEBI" id="CHEBI:43474"/>
        <dbReference type="ChEBI" id="CHEBI:58189"/>
    </reaction>
    <physiologicalReaction direction="left-to-right" evidence="5">
        <dbReference type="Rhea" id="RHEA:19670"/>
    </physiologicalReaction>
</comment>
<evidence type="ECO:0000256" key="5">
    <source>
        <dbReference type="ARBA" id="ARBA00049117"/>
    </source>
</evidence>
<feature type="compositionally biased region" description="Polar residues" evidence="6">
    <location>
        <begin position="521"/>
        <end position="531"/>
    </location>
</feature>
<dbReference type="CDD" id="cd03112">
    <property type="entry name" value="CobW-like"/>
    <property type="match status" value="1"/>
</dbReference>
<feature type="domain" description="CobW C-terminal" evidence="7">
    <location>
        <begin position="827"/>
        <end position="919"/>
    </location>
</feature>
<gene>
    <name evidence="8" type="ORF">GAYE_SCF64G6707</name>
</gene>
<evidence type="ECO:0000313" key="9">
    <source>
        <dbReference type="Proteomes" id="UP001300502"/>
    </source>
</evidence>
<evidence type="ECO:0000256" key="6">
    <source>
        <dbReference type="SAM" id="MobiDB-lite"/>
    </source>
</evidence>
<feature type="compositionally biased region" description="Polar residues" evidence="6">
    <location>
        <begin position="331"/>
        <end position="345"/>
    </location>
</feature>
<feature type="compositionally biased region" description="Polar residues" evidence="6">
    <location>
        <begin position="22"/>
        <end position="38"/>
    </location>
</feature>
<feature type="compositionally biased region" description="Basic and acidic residues" evidence="6">
    <location>
        <begin position="1"/>
        <end position="15"/>
    </location>
</feature>
<sequence length="921" mass="103348">MDGEEGRAKMERIVAKVENTQEDNSNLPSPAVQTGESNGTSVGALELPITVLLGPDIDGRLELVRHAMNSLSSDLRIVYLGLLGPPGFKQNQENSPRVIASRKGGTSNSSSLSVREDISLRDKDAKGRMGGIPGRVCFCSSKEELFQQLENIVKEGNSDYVILDGGATSEPQVIAKMIESHFSKQQDNVPRVVRIDSLVTVLDASKFLEEIYNPDSLADEIGETEMDASQIFISQLEYANLIVLNRVDELSEQSLHQLEEILRVLNTDALRVRALAGKLPTSYFANCRYYQSSKLEYLPTWKRLLLANTSLKSTLSNEMESYTEKDDKVAENNSSRQEAPPTTTTKESRDVVTAVPEWLSAYSFVYNADRPFHPKRLYSHISNSETFRGVIRSVGKIWLATRMDSPLEWNQVGSTVSLKRGSPFYVTLPKEEWPKDDKVRSEISASWNKRFGDRKTVVVFLGIDMNRNQLERMLDSCLLQDEEMVFTDAWASFEDPFKDLVPSSSSSDKSDVGDSKKEDNVVSSSVHQETSNELEKASPIVPSAFDILTSLEGSDANDTLVSTWNATSLKEPKEDDSMMEKNFVLRKGDVVSDDSWNTVTQNVVPITILTGFLGSGKTTLLNYILEQADSSMNIAVVVNDFGELDIDSLLVKKNIGKQEQGNVLVELSNGCICCNVNGSFVESLQHLRNQEKQFDYVIVETTGLADPIPLIHSIVSTDLVDSYRIDGVLTLVDAMNFDISNHFHSEVALNQILSADTVLISKTDLVSQQRLDEIMEYLHTLKPGIRILRCVRGRVPLPLILDMKSNNNNRKPSSQDTNRQHLEQDPFVSVSFESPIAFDARRFRDNFLRKLPDNVFRAKGLLKFQGYPQRYIFQLSGRRAEFDEDEWPTDDDNLKKNQLVLIGRELDEQQLKNILMSCLVQ</sequence>
<dbReference type="Gene3D" id="3.30.1220.10">
    <property type="entry name" value="CobW-like, C-terminal domain"/>
    <property type="match status" value="1"/>
</dbReference>
<dbReference type="InterPro" id="IPR051927">
    <property type="entry name" value="Zn_Chap_cDPG_Synth"/>
</dbReference>
<dbReference type="Gene3D" id="3.40.50.300">
    <property type="entry name" value="P-loop containing nucleotide triphosphate hydrolases"/>
    <property type="match status" value="2"/>
</dbReference>
<evidence type="ECO:0000256" key="3">
    <source>
        <dbReference type="ARBA" id="ARBA00023186"/>
    </source>
</evidence>
<dbReference type="Proteomes" id="UP001300502">
    <property type="component" value="Unassembled WGS sequence"/>
</dbReference>
<dbReference type="EMBL" id="JANCYU010000069">
    <property type="protein sequence ID" value="KAK4528761.1"/>
    <property type="molecule type" value="Genomic_DNA"/>
</dbReference>
<dbReference type="Pfam" id="PF07683">
    <property type="entry name" value="CobW_C"/>
    <property type="match status" value="2"/>
</dbReference>
<dbReference type="SUPFAM" id="SSF90002">
    <property type="entry name" value="Hypothetical protein YjiA, C-terminal domain"/>
    <property type="match status" value="2"/>
</dbReference>
<reference evidence="8 9" key="1">
    <citation type="submission" date="2022-07" db="EMBL/GenBank/DDBJ databases">
        <title>Genome-wide signatures of adaptation to extreme environments.</title>
        <authorList>
            <person name="Cho C.H."/>
            <person name="Yoon H.S."/>
        </authorList>
    </citation>
    <scope>NUCLEOTIDE SEQUENCE [LARGE SCALE GENOMIC DNA]</scope>
    <source>
        <strain evidence="8 9">108.79 E11</strain>
    </source>
</reference>
<organism evidence="8 9">
    <name type="scientific">Galdieria yellowstonensis</name>
    <dbReference type="NCBI Taxonomy" id="3028027"/>
    <lineage>
        <taxon>Eukaryota</taxon>
        <taxon>Rhodophyta</taxon>
        <taxon>Bangiophyceae</taxon>
        <taxon>Galdieriales</taxon>
        <taxon>Galdieriaceae</taxon>
        <taxon>Galdieria</taxon>
    </lineage>
</organism>
<feature type="region of interest" description="Disordered" evidence="6">
    <location>
        <begin position="1"/>
        <end position="38"/>
    </location>
</feature>
<feature type="compositionally biased region" description="Basic and acidic residues" evidence="6">
    <location>
        <begin position="508"/>
        <end position="520"/>
    </location>
</feature>
<dbReference type="InterPro" id="IPR011629">
    <property type="entry name" value="CobW-like_C"/>
</dbReference>
<feature type="region of interest" description="Disordered" evidence="6">
    <location>
        <begin position="322"/>
        <end position="348"/>
    </location>
</feature>
<comment type="caution">
    <text evidence="8">The sequence shown here is derived from an EMBL/GenBank/DDBJ whole genome shotgun (WGS) entry which is preliminary data.</text>
</comment>
<dbReference type="PANTHER" id="PTHR43603:SF1">
    <property type="entry name" value="ZINC-REGULATED GTPASE METALLOPROTEIN ACTIVATOR 1"/>
    <property type="match status" value="1"/>
</dbReference>
<proteinExistence type="inferred from homology"/>
<accession>A0AAV9IMX7</accession>
<evidence type="ECO:0000256" key="2">
    <source>
        <dbReference type="ARBA" id="ARBA00022801"/>
    </source>
</evidence>
<protein>
    <recommendedName>
        <fullName evidence="7">CobW C-terminal domain-containing protein</fullName>
    </recommendedName>
</protein>
<dbReference type="AlphaFoldDB" id="A0AAV9IMX7"/>
<dbReference type="PANTHER" id="PTHR43603">
    <property type="entry name" value="COBW DOMAIN-CONTAINING PROTEIN DDB_G0274527"/>
    <property type="match status" value="1"/>
</dbReference>
<feature type="domain" description="CobW C-terminal" evidence="7">
    <location>
        <begin position="361"/>
        <end position="478"/>
    </location>
</feature>
<keyword evidence="2" id="KW-0378">Hydrolase</keyword>
<dbReference type="Pfam" id="PF02492">
    <property type="entry name" value="cobW"/>
    <property type="match status" value="2"/>
</dbReference>
<dbReference type="GO" id="GO:0000166">
    <property type="term" value="F:nucleotide binding"/>
    <property type="evidence" value="ECO:0007669"/>
    <property type="project" value="UniProtKB-KW"/>
</dbReference>
<dbReference type="InterPro" id="IPR003495">
    <property type="entry name" value="CobW/HypB/UreG_nucleotide-bd"/>
</dbReference>
<comment type="similarity">
    <text evidence="4">Belongs to the SIMIBI class G3E GTPase family. ZNG1 subfamily.</text>
</comment>